<keyword evidence="3" id="KW-1185">Reference proteome</keyword>
<evidence type="ECO:0000313" key="3">
    <source>
        <dbReference type="Proteomes" id="UP001054837"/>
    </source>
</evidence>
<reference evidence="2 3" key="1">
    <citation type="submission" date="2021-06" db="EMBL/GenBank/DDBJ databases">
        <title>Caerostris darwini draft genome.</title>
        <authorList>
            <person name="Kono N."/>
            <person name="Arakawa K."/>
        </authorList>
    </citation>
    <scope>NUCLEOTIDE SEQUENCE [LARGE SCALE GENOMIC DNA]</scope>
</reference>
<dbReference type="Proteomes" id="UP001054837">
    <property type="component" value="Unassembled WGS sequence"/>
</dbReference>
<gene>
    <name evidence="2" type="ORF">CDAR_613171</name>
</gene>
<organism evidence="2 3">
    <name type="scientific">Caerostris darwini</name>
    <dbReference type="NCBI Taxonomy" id="1538125"/>
    <lineage>
        <taxon>Eukaryota</taxon>
        <taxon>Metazoa</taxon>
        <taxon>Ecdysozoa</taxon>
        <taxon>Arthropoda</taxon>
        <taxon>Chelicerata</taxon>
        <taxon>Arachnida</taxon>
        <taxon>Araneae</taxon>
        <taxon>Araneomorphae</taxon>
        <taxon>Entelegynae</taxon>
        <taxon>Araneoidea</taxon>
        <taxon>Araneidae</taxon>
        <taxon>Caerostris</taxon>
    </lineage>
</organism>
<feature type="region of interest" description="Disordered" evidence="1">
    <location>
        <begin position="59"/>
        <end position="78"/>
    </location>
</feature>
<evidence type="ECO:0000256" key="1">
    <source>
        <dbReference type="SAM" id="MobiDB-lite"/>
    </source>
</evidence>
<sequence length="125" mass="13820">MSKGPTLINRNNAIVVYIESCTACSTQEESPSARARLEVCAGERSLVAQIRPTLCPPRGPYTAVGESRRPGEQPASSFSCHPFSLAVSRTFDTLRRTNGPKILFISLDVAAMFGVYRRYYTKLIF</sequence>
<protein>
    <submittedName>
        <fullName evidence="2">Uncharacterized protein</fullName>
    </submittedName>
</protein>
<proteinExistence type="predicted"/>
<dbReference type="EMBL" id="BPLQ01011499">
    <property type="protein sequence ID" value="GIY58433.1"/>
    <property type="molecule type" value="Genomic_DNA"/>
</dbReference>
<dbReference type="AlphaFoldDB" id="A0AAV4UKX0"/>
<name>A0AAV4UKX0_9ARAC</name>
<accession>A0AAV4UKX0</accession>
<comment type="caution">
    <text evidence="2">The sequence shown here is derived from an EMBL/GenBank/DDBJ whole genome shotgun (WGS) entry which is preliminary data.</text>
</comment>
<evidence type="ECO:0000313" key="2">
    <source>
        <dbReference type="EMBL" id="GIY58433.1"/>
    </source>
</evidence>